<keyword evidence="4" id="KW-1185">Reference proteome</keyword>
<sequence>MVPLWPWAGDWVKQTGPRSAGQGGDKDRMTILILRSPAMTLRRRLSLFSALAAFLALAGAAANAQGLSDQTPRHGIATLRVGVSPEQVQQIVSDRLLQDGVTAGLATLRQNLSLTPAQQARWREFILASTARPAGMVLAVAAPEDETPLAKARAGLALQREQLAVEQRRVKVMGRFYRALDDDQRAVFDQAYSAIGSLSVSTQAPGLASAGASVE</sequence>
<keyword evidence="2" id="KW-0812">Transmembrane</keyword>
<protein>
    <recommendedName>
        <fullName evidence="5">LTXXQ motif family protein</fullName>
    </recommendedName>
</protein>
<evidence type="ECO:0000313" key="3">
    <source>
        <dbReference type="EMBL" id="PVM88087.1"/>
    </source>
</evidence>
<dbReference type="Proteomes" id="UP000245073">
    <property type="component" value="Unassembled WGS sequence"/>
</dbReference>
<organism evidence="3 4">
    <name type="scientific">Caulobacter endophyticus</name>
    <dbReference type="NCBI Taxonomy" id="2172652"/>
    <lineage>
        <taxon>Bacteria</taxon>
        <taxon>Pseudomonadati</taxon>
        <taxon>Pseudomonadota</taxon>
        <taxon>Alphaproteobacteria</taxon>
        <taxon>Caulobacterales</taxon>
        <taxon>Caulobacteraceae</taxon>
        <taxon>Caulobacter</taxon>
    </lineage>
</organism>
<reference evidence="3 4" key="1">
    <citation type="submission" date="2018-04" db="EMBL/GenBank/DDBJ databases">
        <title>The genome sequence of Caulobacter sp. 744.</title>
        <authorList>
            <person name="Gao J."/>
            <person name="Sun J."/>
        </authorList>
    </citation>
    <scope>NUCLEOTIDE SEQUENCE [LARGE SCALE GENOMIC DNA]</scope>
    <source>
        <strain evidence="3 4">774</strain>
    </source>
</reference>
<evidence type="ECO:0000256" key="1">
    <source>
        <dbReference type="SAM" id="MobiDB-lite"/>
    </source>
</evidence>
<comment type="caution">
    <text evidence="3">The sequence shown here is derived from an EMBL/GenBank/DDBJ whole genome shotgun (WGS) entry which is preliminary data.</text>
</comment>
<feature type="region of interest" description="Disordered" evidence="1">
    <location>
        <begin position="1"/>
        <end position="24"/>
    </location>
</feature>
<feature type="transmembrane region" description="Helical" evidence="2">
    <location>
        <begin position="45"/>
        <end position="64"/>
    </location>
</feature>
<evidence type="ECO:0008006" key="5">
    <source>
        <dbReference type="Google" id="ProtNLM"/>
    </source>
</evidence>
<evidence type="ECO:0000313" key="4">
    <source>
        <dbReference type="Proteomes" id="UP000245073"/>
    </source>
</evidence>
<dbReference type="GO" id="GO:0042597">
    <property type="term" value="C:periplasmic space"/>
    <property type="evidence" value="ECO:0007669"/>
    <property type="project" value="InterPro"/>
</dbReference>
<dbReference type="AlphaFoldDB" id="A0A2T9JWI9"/>
<keyword evidence="2" id="KW-0472">Membrane</keyword>
<name>A0A2T9JWI9_9CAUL</name>
<keyword evidence="2" id="KW-1133">Transmembrane helix</keyword>
<proteinExistence type="predicted"/>
<dbReference type="EMBL" id="QDKQ01000050">
    <property type="protein sequence ID" value="PVM88087.1"/>
    <property type="molecule type" value="Genomic_DNA"/>
</dbReference>
<gene>
    <name evidence="3" type="ORF">DDF67_13605</name>
</gene>
<accession>A0A2T9JWI9</accession>
<dbReference type="InterPro" id="IPR012899">
    <property type="entry name" value="LTXXQ"/>
</dbReference>
<dbReference type="Pfam" id="PF07813">
    <property type="entry name" value="LTXXQ"/>
    <property type="match status" value="1"/>
</dbReference>
<evidence type="ECO:0000256" key="2">
    <source>
        <dbReference type="SAM" id="Phobius"/>
    </source>
</evidence>